<dbReference type="NCBIfam" id="TIGR02937">
    <property type="entry name" value="sigma70-ECF"/>
    <property type="match status" value="1"/>
</dbReference>
<dbReference type="Proteomes" id="UP000295621">
    <property type="component" value="Unassembled WGS sequence"/>
</dbReference>
<evidence type="ECO:0000256" key="5">
    <source>
        <dbReference type="SAM" id="MobiDB-lite"/>
    </source>
</evidence>
<dbReference type="GO" id="GO:0003677">
    <property type="term" value="F:DNA binding"/>
    <property type="evidence" value="ECO:0007669"/>
    <property type="project" value="UniProtKB-KW"/>
</dbReference>
<dbReference type="InterPro" id="IPR013325">
    <property type="entry name" value="RNA_pol_sigma_r2"/>
</dbReference>
<dbReference type="PANTHER" id="PTHR30385">
    <property type="entry name" value="SIGMA FACTOR F FLAGELLAR"/>
    <property type="match status" value="1"/>
</dbReference>
<feature type="region of interest" description="Disordered" evidence="5">
    <location>
        <begin position="1"/>
        <end position="27"/>
    </location>
</feature>
<dbReference type="SUPFAM" id="SSF88946">
    <property type="entry name" value="Sigma2 domain of RNA polymerase sigma factors"/>
    <property type="match status" value="1"/>
</dbReference>
<feature type="domain" description="RNA polymerase sigma-70 region 2" evidence="6">
    <location>
        <begin position="56"/>
        <end position="123"/>
    </location>
</feature>
<protein>
    <submittedName>
        <fullName evidence="8">Sigma-70 family RNA polymerase sigma factor</fullName>
    </submittedName>
</protein>
<dbReference type="EMBL" id="SMKL01000025">
    <property type="protein sequence ID" value="TDC51053.1"/>
    <property type="molecule type" value="Genomic_DNA"/>
</dbReference>
<keyword evidence="2" id="KW-0731">Sigma factor</keyword>
<dbReference type="Gene3D" id="1.10.10.10">
    <property type="entry name" value="Winged helix-like DNA-binding domain superfamily/Winged helix DNA-binding domain"/>
    <property type="match status" value="2"/>
</dbReference>
<dbReference type="Gene3D" id="1.20.120.1810">
    <property type="match status" value="1"/>
</dbReference>
<dbReference type="CDD" id="cd06171">
    <property type="entry name" value="Sigma70_r4"/>
    <property type="match status" value="1"/>
</dbReference>
<dbReference type="InterPro" id="IPR013324">
    <property type="entry name" value="RNA_pol_sigma_r3/r4-like"/>
</dbReference>
<evidence type="ECO:0000259" key="6">
    <source>
        <dbReference type="Pfam" id="PF04542"/>
    </source>
</evidence>
<dbReference type="GO" id="GO:0016987">
    <property type="term" value="F:sigma factor activity"/>
    <property type="evidence" value="ECO:0007669"/>
    <property type="project" value="UniProtKB-KW"/>
</dbReference>
<dbReference type="InterPro" id="IPR036388">
    <property type="entry name" value="WH-like_DNA-bd_sf"/>
</dbReference>
<evidence type="ECO:0000259" key="7">
    <source>
        <dbReference type="Pfam" id="PF04545"/>
    </source>
</evidence>
<dbReference type="GO" id="GO:0006352">
    <property type="term" value="P:DNA-templated transcription initiation"/>
    <property type="evidence" value="ECO:0007669"/>
    <property type="project" value="InterPro"/>
</dbReference>
<reference evidence="8 9" key="1">
    <citation type="submission" date="2019-02" db="EMBL/GenBank/DDBJ databases">
        <title>Draft genome sequences of novel Actinobacteria.</title>
        <authorList>
            <person name="Sahin N."/>
            <person name="Ay H."/>
            <person name="Saygin H."/>
        </authorList>
    </citation>
    <scope>NUCLEOTIDE SEQUENCE [LARGE SCALE GENOMIC DNA]</scope>
    <source>
        <strain evidence="8 9">KC603</strain>
    </source>
</reference>
<feature type="domain" description="RNA polymerase sigma-70 region 4" evidence="7">
    <location>
        <begin position="224"/>
        <end position="270"/>
    </location>
</feature>
<keyword evidence="3" id="KW-0238">DNA-binding</keyword>
<dbReference type="SUPFAM" id="SSF88659">
    <property type="entry name" value="Sigma3 and sigma4 domains of RNA polymerase sigma factors"/>
    <property type="match status" value="2"/>
</dbReference>
<proteinExistence type="predicted"/>
<evidence type="ECO:0000313" key="8">
    <source>
        <dbReference type="EMBL" id="TDC51053.1"/>
    </source>
</evidence>
<dbReference type="Pfam" id="PF04545">
    <property type="entry name" value="Sigma70_r4"/>
    <property type="match status" value="1"/>
</dbReference>
<evidence type="ECO:0000256" key="4">
    <source>
        <dbReference type="ARBA" id="ARBA00023163"/>
    </source>
</evidence>
<dbReference type="OrthoDB" id="9804285at2"/>
<evidence type="ECO:0000256" key="3">
    <source>
        <dbReference type="ARBA" id="ARBA00023125"/>
    </source>
</evidence>
<organism evidence="8 9">
    <name type="scientific">Jiangella ureilytica</name>
    <dbReference type="NCBI Taxonomy" id="2530374"/>
    <lineage>
        <taxon>Bacteria</taxon>
        <taxon>Bacillati</taxon>
        <taxon>Actinomycetota</taxon>
        <taxon>Actinomycetes</taxon>
        <taxon>Jiangellales</taxon>
        <taxon>Jiangellaceae</taxon>
        <taxon>Jiangella</taxon>
    </lineage>
</organism>
<evidence type="ECO:0000313" key="9">
    <source>
        <dbReference type="Proteomes" id="UP000295621"/>
    </source>
</evidence>
<evidence type="ECO:0000256" key="1">
    <source>
        <dbReference type="ARBA" id="ARBA00023015"/>
    </source>
</evidence>
<accession>A0A4R4RRG7</accession>
<dbReference type="RefSeq" id="WP_131983030.1">
    <property type="nucleotide sequence ID" value="NZ_SMKL01000025.1"/>
</dbReference>
<keyword evidence="9" id="KW-1185">Reference proteome</keyword>
<gene>
    <name evidence="8" type="ORF">E1212_12935</name>
</gene>
<dbReference type="InterPro" id="IPR014284">
    <property type="entry name" value="RNA_pol_sigma-70_dom"/>
</dbReference>
<keyword evidence="1" id="KW-0805">Transcription regulation</keyword>
<dbReference type="Pfam" id="PF04542">
    <property type="entry name" value="Sigma70_r2"/>
    <property type="match status" value="1"/>
</dbReference>
<dbReference type="InterPro" id="IPR007627">
    <property type="entry name" value="RNA_pol_sigma70_r2"/>
</dbReference>
<name>A0A4R4RRG7_9ACTN</name>
<sequence length="297" mass="32783">MTTLTSARPTRERDHSTAPARYVDRREHDERTNALLRAAARATAGERRRLIHEAVTANLGIADAIARRYQGRGVDADELRQVAYLGLVAAAQRFDAERGHDFVSFAVPTILGEVKRYFRDHVWTVRPPRRVQELRSAMTAASDRLCQELGSVPSADDLADHLGADPVEIREAERSADYYTAMSLDQPTAAAHGEGLTITDTLGTSEPGFDHAEALVVLRSACRALPRRDAHIVYRRFFCGWTQQEIGAELGITQMQISRLLTRILRDLRQAIGEPTPTDACRPSARSSPVVAGTSST</sequence>
<dbReference type="AlphaFoldDB" id="A0A4R4RRG7"/>
<comment type="caution">
    <text evidence="8">The sequence shown here is derived from an EMBL/GenBank/DDBJ whole genome shotgun (WGS) entry which is preliminary data.</text>
</comment>
<feature type="compositionally biased region" description="Basic and acidic residues" evidence="5">
    <location>
        <begin position="9"/>
        <end position="27"/>
    </location>
</feature>
<evidence type="ECO:0000256" key="2">
    <source>
        <dbReference type="ARBA" id="ARBA00023082"/>
    </source>
</evidence>
<feature type="region of interest" description="Disordered" evidence="5">
    <location>
        <begin position="275"/>
        <end position="297"/>
    </location>
</feature>
<keyword evidence="4" id="KW-0804">Transcription</keyword>
<dbReference type="PANTHER" id="PTHR30385:SF4">
    <property type="entry name" value="RNA POLYMERASE SIGMA-E FACTOR"/>
    <property type="match status" value="1"/>
</dbReference>
<dbReference type="InterPro" id="IPR007630">
    <property type="entry name" value="RNA_pol_sigma70_r4"/>
</dbReference>